<dbReference type="Gene3D" id="3.60.40.10">
    <property type="entry name" value="PPM-type phosphatase domain"/>
    <property type="match status" value="1"/>
</dbReference>
<evidence type="ECO:0000313" key="2">
    <source>
        <dbReference type="EMBL" id="GAA0144554.1"/>
    </source>
</evidence>
<dbReference type="Proteomes" id="UP001454036">
    <property type="component" value="Unassembled WGS sequence"/>
</dbReference>
<dbReference type="PANTHER" id="PTHR47992">
    <property type="entry name" value="PROTEIN PHOSPHATASE"/>
    <property type="match status" value="1"/>
</dbReference>
<dbReference type="InterPro" id="IPR015655">
    <property type="entry name" value="PP2C"/>
</dbReference>
<sequence>MVQISTFFNDLARNISTRSPRKMCHYAKSDTLDSIIKEPRSDGLTSTSPTVVDANSSTNFTSIYSKRGQKGINQDCFVVWEEFGYQNDMVFCGVFDGHGPWGHLVSRKVRKLMPASLLRNWQSALVQNSLDEVVFDLEFERNLWLLETWKKCFLKTCLSIDEELDQHPDIDSFYSGTTALSVIRQANTMIVANVGDSRSVLATTDDDGSLVPIQLSVDFKPNLPQESERIKNSGGRVFSSRDERGLYRIWLPKGECFDGPGLALSRALGDHFIKDFGLISEPDVIQRRITSKDHFVILATDGVWDVISNQEAIDIVASSPERQEAAKRLVKCAAREWKRKRPGIVRDDISAVCLFFHDASDLSSPPKII</sequence>
<dbReference type="Pfam" id="PF00481">
    <property type="entry name" value="PP2C"/>
    <property type="match status" value="1"/>
</dbReference>
<comment type="caution">
    <text evidence="2">The sequence shown here is derived from an EMBL/GenBank/DDBJ whole genome shotgun (WGS) entry which is preliminary data.</text>
</comment>
<accession>A0AAV3NYP6</accession>
<dbReference type="GO" id="GO:0004722">
    <property type="term" value="F:protein serine/threonine phosphatase activity"/>
    <property type="evidence" value="ECO:0007669"/>
    <property type="project" value="InterPro"/>
</dbReference>
<dbReference type="InterPro" id="IPR001932">
    <property type="entry name" value="PPM-type_phosphatase-like_dom"/>
</dbReference>
<gene>
    <name evidence="2" type="ORF">LIER_04973</name>
</gene>
<dbReference type="InterPro" id="IPR036457">
    <property type="entry name" value="PPM-type-like_dom_sf"/>
</dbReference>
<dbReference type="SUPFAM" id="SSF81606">
    <property type="entry name" value="PP2C-like"/>
    <property type="match status" value="1"/>
</dbReference>
<evidence type="ECO:0000259" key="1">
    <source>
        <dbReference type="PROSITE" id="PS51746"/>
    </source>
</evidence>
<dbReference type="PROSITE" id="PS51746">
    <property type="entry name" value="PPM_2"/>
    <property type="match status" value="1"/>
</dbReference>
<organism evidence="2 3">
    <name type="scientific">Lithospermum erythrorhizon</name>
    <name type="common">Purple gromwell</name>
    <name type="synonym">Lithospermum officinale var. erythrorhizon</name>
    <dbReference type="NCBI Taxonomy" id="34254"/>
    <lineage>
        <taxon>Eukaryota</taxon>
        <taxon>Viridiplantae</taxon>
        <taxon>Streptophyta</taxon>
        <taxon>Embryophyta</taxon>
        <taxon>Tracheophyta</taxon>
        <taxon>Spermatophyta</taxon>
        <taxon>Magnoliopsida</taxon>
        <taxon>eudicotyledons</taxon>
        <taxon>Gunneridae</taxon>
        <taxon>Pentapetalae</taxon>
        <taxon>asterids</taxon>
        <taxon>lamiids</taxon>
        <taxon>Boraginales</taxon>
        <taxon>Boraginaceae</taxon>
        <taxon>Boraginoideae</taxon>
        <taxon>Lithospermeae</taxon>
        <taxon>Lithospermum</taxon>
    </lineage>
</organism>
<dbReference type="AlphaFoldDB" id="A0AAV3NYP6"/>
<evidence type="ECO:0000313" key="3">
    <source>
        <dbReference type="Proteomes" id="UP001454036"/>
    </source>
</evidence>
<keyword evidence="3" id="KW-1185">Reference proteome</keyword>
<dbReference type="EMBL" id="BAABME010000660">
    <property type="protein sequence ID" value="GAA0144554.1"/>
    <property type="molecule type" value="Genomic_DNA"/>
</dbReference>
<reference evidence="2 3" key="1">
    <citation type="submission" date="2024-01" db="EMBL/GenBank/DDBJ databases">
        <title>The complete chloroplast genome sequence of Lithospermum erythrorhizon: insights into the phylogenetic relationship among Boraginaceae species and the maternal lineages of purple gromwells.</title>
        <authorList>
            <person name="Okada T."/>
            <person name="Watanabe K."/>
        </authorList>
    </citation>
    <scope>NUCLEOTIDE SEQUENCE [LARGE SCALE GENOMIC DNA]</scope>
</reference>
<name>A0AAV3NYP6_LITER</name>
<proteinExistence type="predicted"/>
<protein>
    <submittedName>
        <fullName evidence="2">Protein phosphatase</fullName>
    </submittedName>
</protein>
<dbReference type="SMART" id="SM00332">
    <property type="entry name" value="PP2Cc"/>
    <property type="match status" value="1"/>
</dbReference>
<feature type="domain" description="PPM-type phosphatase" evidence="1">
    <location>
        <begin position="60"/>
        <end position="356"/>
    </location>
</feature>
<dbReference type="CDD" id="cd00143">
    <property type="entry name" value="PP2Cc"/>
    <property type="match status" value="1"/>
</dbReference>